<name>A0A087GIV3_ARAAL</name>
<evidence type="ECO:0000313" key="2">
    <source>
        <dbReference type="Proteomes" id="UP000029120"/>
    </source>
</evidence>
<sequence length="67" mass="7495">MMKKMKKTETIFGMTTYWCTGRGEKEPLHTVVVVVVGRRALVVNLLSLKSELPSQFFSFISKSTIGG</sequence>
<proteinExistence type="predicted"/>
<gene>
    <name evidence="1" type="ordered locus">AALP_Aa7g181500</name>
</gene>
<dbReference type="Proteomes" id="UP000029120">
    <property type="component" value="Chromosome 7"/>
</dbReference>
<protein>
    <submittedName>
        <fullName evidence="1">Uncharacterized protein</fullName>
    </submittedName>
</protein>
<reference evidence="2" key="1">
    <citation type="journal article" date="2015" name="Nat. Plants">
        <title>Genome expansion of Arabis alpina linked with retrotransposition and reduced symmetric DNA methylation.</title>
        <authorList>
            <person name="Willing E.M."/>
            <person name="Rawat V."/>
            <person name="Mandakova T."/>
            <person name="Maumus F."/>
            <person name="James G.V."/>
            <person name="Nordstroem K.J."/>
            <person name="Becker C."/>
            <person name="Warthmann N."/>
            <person name="Chica C."/>
            <person name="Szarzynska B."/>
            <person name="Zytnicki M."/>
            <person name="Albani M.C."/>
            <person name="Kiefer C."/>
            <person name="Bergonzi S."/>
            <person name="Castaings L."/>
            <person name="Mateos J.L."/>
            <person name="Berns M.C."/>
            <person name="Bujdoso N."/>
            <person name="Piofczyk T."/>
            <person name="de Lorenzo L."/>
            <person name="Barrero-Sicilia C."/>
            <person name="Mateos I."/>
            <person name="Piednoel M."/>
            <person name="Hagmann J."/>
            <person name="Chen-Min-Tao R."/>
            <person name="Iglesias-Fernandez R."/>
            <person name="Schuster S.C."/>
            <person name="Alonso-Blanco C."/>
            <person name="Roudier F."/>
            <person name="Carbonero P."/>
            <person name="Paz-Ares J."/>
            <person name="Davis S.J."/>
            <person name="Pecinka A."/>
            <person name="Quesneville H."/>
            <person name="Colot V."/>
            <person name="Lysak M.A."/>
            <person name="Weigel D."/>
            <person name="Coupland G."/>
            <person name="Schneeberger K."/>
        </authorList>
    </citation>
    <scope>NUCLEOTIDE SEQUENCE [LARGE SCALE GENOMIC DNA]</scope>
    <source>
        <strain evidence="2">cv. Pajares</strain>
    </source>
</reference>
<dbReference type="AlphaFoldDB" id="A0A087GIV3"/>
<accession>A0A087GIV3</accession>
<dbReference type="Gramene" id="KFK29805">
    <property type="protein sequence ID" value="KFK29805"/>
    <property type="gene ID" value="AALP_AA7G181500"/>
</dbReference>
<organism evidence="1 2">
    <name type="scientific">Arabis alpina</name>
    <name type="common">Alpine rock-cress</name>
    <dbReference type="NCBI Taxonomy" id="50452"/>
    <lineage>
        <taxon>Eukaryota</taxon>
        <taxon>Viridiplantae</taxon>
        <taxon>Streptophyta</taxon>
        <taxon>Embryophyta</taxon>
        <taxon>Tracheophyta</taxon>
        <taxon>Spermatophyta</taxon>
        <taxon>Magnoliopsida</taxon>
        <taxon>eudicotyledons</taxon>
        <taxon>Gunneridae</taxon>
        <taxon>Pentapetalae</taxon>
        <taxon>rosids</taxon>
        <taxon>malvids</taxon>
        <taxon>Brassicales</taxon>
        <taxon>Brassicaceae</taxon>
        <taxon>Arabideae</taxon>
        <taxon>Arabis</taxon>
    </lineage>
</organism>
<evidence type="ECO:0000313" key="1">
    <source>
        <dbReference type="EMBL" id="KFK29805.1"/>
    </source>
</evidence>
<dbReference type="EMBL" id="CM002875">
    <property type="protein sequence ID" value="KFK29805.1"/>
    <property type="molecule type" value="Genomic_DNA"/>
</dbReference>
<keyword evidence="2" id="KW-1185">Reference proteome</keyword>